<keyword evidence="1" id="KW-0812">Transmembrane</keyword>
<dbReference type="PANTHER" id="PTHR22900:SF3">
    <property type="entry name" value="CARBOHYDRATE SULFOTRANSFERASE-RELATED"/>
    <property type="match status" value="1"/>
</dbReference>
<dbReference type="PIR" id="T24736">
    <property type="entry name" value="T24736"/>
</dbReference>
<dbReference type="FunCoup" id="Q9XVF9">
    <property type="interactions" value="17"/>
</dbReference>
<dbReference type="Proteomes" id="UP000001940">
    <property type="component" value="Chromosome I"/>
</dbReference>
<dbReference type="GO" id="GO:1902884">
    <property type="term" value="P:positive regulation of response to oxidative stress"/>
    <property type="evidence" value="ECO:0007669"/>
    <property type="project" value="InterPro"/>
</dbReference>
<dbReference type="GO" id="GO:0050650">
    <property type="term" value="P:chondroitin sulfate proteoglycan biosynthetic process"/>
    <property type="evidence" value="ECO:0007669"/>
    <property type="project" value="InterPro"/>
</dbReference>
<reference evidence="2 3" key="1">
    <citation type="journal article" date="1998" name="Science">
        <title>Genome sequence of the nematode C. elegans: a platform for investigating biology.</title>
        <authorList>
            <consortium name="The C. elegans sequencing consortium"/>
            <person name="Sulson J.E."/>
            <person name="Waterston R."/>
        </authorList>
    </citation>
    <scope>NUCLEOTIDE SEQUENCE [LARGE SCALE GENOMIC DNA]</scope>
    <source>
        <strain evidence="2 3">Bristol N2</strain>
    </source>
</reference>
<organism evidence="2 3">
    <name type="scientific">Caenorhabditis elegans</name>
    <dbReference type="NCBI Taxonomy" id="6239"/>
    <lineage>
        <taxon>Eukaryota</taxon>
        <taxon>Metazoa</taxon>
        <taxon>Ecdysozoa</taxon>
        <taxon>Nematoda</taxon>
        <taxon>Chromadorea</taxon>
        <taxon>Rhabditida</taxon>
        <taxon>Rhabditina</taxon>
        <taxon>Rhabditomorpha</taxon>
        <taxon>Rhabditoidea</taxon>
        <taxon>Rhabditidae</taxon>
        <taxon>Peloderinae</taxon>
        <taxon>Caenorhabditis</taxon>
    </lineage>
</organism>
<dbReference type="PaxDb" id="6239-T09E11.3"/>
<feature type="transmembrane region" description="Helical" evidence="1">
    <location>
        <begin position="6"/>
        <end position="22"/>
    </location>
</feature>
<dbReference type="AGR" id="WB:WBGene00011652"/>
<dbReference type="PhylomeDB" id="Q9XVF9"/>
<dbReference type="RefSeq" id="NP_493131.1">
    <property type="nucleotide sequence ID" value="NM_060730.1"/>
</dbReference>
<evidence type="ECO:0000313" key="3">
    <source>
        <dbReference type="Proteomes" id="UP000001940"/>
    </source>
</evidence>
<evidence type="ECO:0000313" key="4">
    <source>
        <dbReference type="WormBase" id="T09E11.3"/>
    </source>
</evidence>
<dbReference type="HOGENOM" id="CLU_069458_0_0_1"/>
<dbReference type="WormBase" id="T09E11.3">
    <property type="protein sequence ID" value="CE13501"/>
    <property type="gene ID" value="WBGene00011652"/>
</dbReference>
<accession>Q9XVF9</accession>
<dbReference type="UCSC" id="T09E11.3">
    <property type="organism name" value="c. elegans"/>
</dbReference>
<dbReference type="eggNOG" id="KOG4651">
    <property type="taxonomic scope" value="Eukaryota"/>
</dbReference>
<dbReference type="GO" id="GO:0047756">
    <property type="term" value="F:chondroitin 4-sulfotransferase activity"/>
    <property type="evidence" value="ECO:0007669"/>
    <property type="project" value="InterPro"/>
</dbReference>
<dbReference type="InterPro" id="IPR005331">
    <property type="entry name" value="Sulfotransferase"/>
</dbReference>
<gene>
    <name evidence="2" type="ORF">CELE_T09E11.3</name>
    <name evidence="2 4" type="ORF">T09E11.3</name>
</gene>
<name>Q9XVF9_CAEEL</name>
<dbReference type="KEGG" id="cel:CELE_T09E11.3"/>
<protein>
    <submittedName>
        <fullName evidence="2">Uncharacterized protein</fullName>
    </submittedName>
</protein>
<dbReference type="GeneID" id="188331"/>
<keyword evidence="1" id="KW-0472">Membrane</keyword>
<dbReference type="AlphaFoldDB" id="Q9XVF9"/>
<dbReference type="GO" id="GO:0016020">
    <property type="term" value="C:membrane"/>
    <property type="evidence" value="ECO:0007669"/>
    <property type="project" value="InterPro"/>
</dbReference>
<dbReference type="EMBL" id="BX284601">
    <property type="protein sequence ID" value="CAB03530.1"/>
    <property type="molecule type" value="Genomic_DNA"/>
</dbReference>
<proteinExistence type="predicted"/>
<evidence type="ECO:0000256" key="1">
    <source>
        <dbReference type="SAM" id="Phobius"/>
    </source>
</evidence>
<dbReference type="InParanoid" id="Q9XVF9"/>
<dbReference type="PANTHER" id="PTHR22900">
    <property type="entry name" value="PROTEIN CBG14245-RELATED"/>
    <property type="match status" value="1"/>
</dbReference>
<evidence type="ECO:0000313" key="2">
    <source>
        <dbReference type="EMBL" id="CAB03530.1"/>
    </source>
</evidence>
<dbReference type="OrthoDB" id="408912at2759"/>
<dbReference type="Pfam" id="PF03567">
    <property type="entry name" value="Sulfotransfer_2"/>
    <property type="match status" value="1"/>
</dbReference>
<dbReference type="OMA" id="RLATCQI"/>
<keyword evidence="3" id="KW-1185">Reference proteome</keyword>
<dbReference type="InterPro" id="IPR007669">
    <property type="entry name" value="Chst-1-like"/>
</dbReference>
<keyword evidence="1" id="KW-1133">Transmembrane helix</keyword>
<sequence length="305" mass="35678">MSNVRFSWIMAIFTIFFVFTITRKAGNSEVKVVDYIIPFVNYSKRLLTAPENQLISCIIPKSMSQLTINIMCLLYEKQEYFKNDYSLNDTWTSTRNCMDEFKFIHPLEPIHKGTVKFAFIRDPLQRFVSFYLDKCVRENRCYDCGSNMICIVEKVYSNLKKIQNSWDGTSELGYVERHAAPMSWNCNFHKGLDSWELIPIGSDANERTIAIERLSGLLKKQGVNQTLIEKVQEGMKTGETEHSTHSSTGRIKAERQVREDPYIQNLLHKIYFFDYLVFPFTKDFKIPFATSQYHRTNNFETLYGS</sequence>
<dbReference type="CTD" id="188331"/>